<dbReference type="Gene3D" id="1.20.120.530">
    <property type="entry name" value="GntR ligand-binding domain-like"/>
    <property type="match status" value="1"/>
</dbReference>
<dbReference type="InterPro" id="IPR036390">
    <property type="entry name" value="WH_DNA-bd_sf"/>
</dbReference>
<sequence length="245" mass="27415">MFGPGRGTFIPTWPEREVGRGRHARVRGDSALEEAELSEVYDELRGDIVAGTFETGAQLIELALAEKYGTSRTPVREALRQLEQDGLVERGDRGMRVRTRSPEEILEIYEVRISLEATAAAAAAQRHSDFDLIRIHRAQTAMDNTSTDDPPAMAAANRAVHEAIWVASHNGTIVDLLTRLNNHLTRYPATTLKLPGRWSEALAEHHALIDAIDQRDPARAQDIARNHMTKARDLRLQIYRDEPAD</sequence>
<dbReference type="EMBL" id="SMLA01000013">
    <property type="protein sequence ID" value="TDD89177.1"/>
    <property type="molecule type" value="Genomic_DNA"/>
</dbReference>
<evidence type="ECO:0000313" key="6">
    <source>
        <dbReference type="Proteomes" id="UP000294723"/>
    </source>
</evidence>
<dbReference type="CDD" id="cd07377">
    <property type="entry name" value="WHTH_GntR"/>
    <property type="match status" value="1"/>
</dbReference>
<reference evidence="5 6" key="1">
    <citation type="submission" date="2019-03" db="EMBL/GenBank/DDBJ databases">
        <title>Draft genome sequences of novel Actinobacteria.</title>
        <authorList>
            <person name="Sahin N."/>
            <person name="Ay H."/>
            <person name="Saygin H."/>
        </authorList>
    </citation>
    <scope>NUCLEOTIDE SEQUENCE [LARGE SCALE GENOMIC DNA]</scope>
    <source>
        <strain evidence="5 6">5K548</strain>
    </source>
</reference>
<keyword evidence="3" id="KW-0804">Transcription</keyword>
<dbReference type="PROSITE" id="PS50949">
    <property type="entry name" value="HTH_GNTR"/>
    <property type="match status" value="1"/>
</dbReference>
<proteinExistence type="predicted"/>
<dbReference type="Gene3D" id="1.10.10.10">
    <property type="entry name" value="Winged helix-like DNA-binding domain superfamily/Winged helix DNA-binding domain"/>
    <property type="match status" value="1"/>
</dbReference>
<accession>A0A4V2YXF5</accession>
<protein>
    <submittedName>
        <fullName evidence="5">GntR family transcriptional regulator</fullName>
    </submittedName>
</protein>
<dbReference type="SUPFAM" id="SSF46785">
    <property type="entry name" value="Winged helix' DNA-binding domain"/>
    <property type="match status" value="1"/>
</dbReference>
<keyword evidence="6" id="KW-1185">Reference proteome</keyword>
<keyword evidence="1" id="KW-0805">Transcription regulation</keyword>
<dbReference type="InterPro" id="IPR036388">
    <property type="entry name" value="WH-like_DNA-bd_sf"/>
</dbReference>
<dbReference type="Proteomes" id="UP000294723">
    <property type="component" value="Unassembled WGS sequence"/>
</dbReference>
<evidence type="ECO:0000313" key="5">
    <source>
        <dbReference type="EMBL" id="TDD89177.1"/>
    </source>
</evidence>
<evidence type="ECO:0000259" key="4">
    <source>
        <dbReference type="PROSITE" id="PS50949"/>
    </source>
</evidence>
<dbReference type="Pfam" id="PF07729">
    <property type="entry name" value="FCD"/>
    <property type="match status" value="1"/>
</dbReference>
<gene>
    <name evidence="5" type="ORF">E1202_11720</name>
</gene>
<dbReference type="PRINTS" id="PR00035">
    <property type="entry name" value="HTHGNTR"/>
</dbReference>
<keyword evidence="2" id="KW-0238">DNA-binding</keyword>
<dbReference type="InterPro" id="IPR008920">
    <property type="entry name" value="TF_FadR/GntR_C"/>
</dbReference>
<evidence type="ECO:0000256" key="2">
    <source>
        <dbReference type="ARBA" id="ARBA00023125"/>
    </source>
</evidence>
<evidence type="ECO:0000256" key="3">
    <source>
        <dbReference type="ARBA" id="ARBA00023163"/>
    </source>
</evidence>
<dbReference type="SUPFAM" id="SSF48008">
    <property type="entry name" value="GntR ligand-binding domain-like"/>
    <property type="match status" value="1"/>
</dbReference>
<dbReference type="Pfam" id="PF00392">
    <property type="entry name" value="GntR"/>
    <property type="match status" value="1"/>
</dbReference>
<comment type="caution">
    <text evidence="5">The sequence shown here is derived from an EMBL/GenBank/DDBJ whole genome shotgun (WGS) entry which is preliminary data.</text>
</comment>
<dbReference type="SMART" id="SM00895">
    <property type="entry name" value="FCD"/>
    <property type="match status" value="1"/>
</dbReference>
<evidence type="ECO:0000256" key="1">
    <source>
        <dbReference type="ARBA" id="ARBA00023015"/>
    </source>
</evidence>
<dbReference type="SMART" id="SM00345">
    <property type="entry name" value="HTH_GNTR"/>
    <property type="match status" value="1"/>
</dbReference>
<dbReference type="PANTHER" id="PTHR43537:SF49">
    <property type="entry name" value="TRANSCRIPTIONAL REGULATORY PROTEIN"/>
    <property type="match status" value="1"/>
</dbReference>
<name>A0A4V2YXF5_9PSEU</name>
<dbReference type="GO" id="GO:0003677">
    <property type="term" value="F:DNA binding"/>
    <property type="evidence" value="ECO:0007669"/>
    <property type="project" value="UniProtKB-KW"/>
</dbReference>
<dbReference type="InterPro" id="IPR000524">
    <property type="entry name" value="Tscrpt_reg_HTH_GntR"/>
</dbReference>
<dbReference type="AlphaFoldDB" id="A0A4V2YXF5"/>
<organism evidence="5 6">
    <name type="scientific">Saccharopolyspora karakumensis</name>
    <dbReference type="NCBI Taxonomy" id="2530386"/>
    <lineage>
        <taxon>Bacteria</taxon>
        <taxon>Bacillati</taxon>
        <taxon>Actinomycetota</taxon>
        <taxon>Actinomycetes</taxon>
        <taxon>Pseudonocardiales</taxon>
        <taxon>Pseudonocardiaceae</taxon>
        <taxon>Saccharopolyspora</taxon>
    </lineage>
</organism>
<dbReference type="PANTHER" id="PTHR43537">
    <property type="entry name" value="TRANSCRIPTIONAL REGULATOR, GNTR FAMILY"/>
    <property type="match status" value="1"/>
</dbReference>
<dbReference type="InterPro" id="IPR011711">
    <property type="entry name" value="GntR_C"/>
</dbReference>
<feature type="domain" description="HTH gntR-type" evidence="4">
    <location>
        <begin position="34"/>
        <end position="100"/>
    </location>
</feature>
<dbReference type="GO" id="GO:0003700">
    <property type="term" value="F:DNA-binding transcription factor activity"/>
    <property type="evidence" value="ECO:0007669"/>
    <property type="project" value="InterPro"/>
</dbReference>